<evidence type="ECO:0000256" key="4">
    <source>
        <dbReference type="ARBA" id="ARBA00023163"/>
    </source>
</evidence>
<dbReference type="RefSeq" id="XP_006644377.1">
    <property type="nucleotide sequence ID" value="XM_006644314.3"/>
</dbReference>
<dbReference type="InterPro" id="IPR001005">
    <property type="entry name" value="SANT/Myb"/>
</dbReference>
<dbReference type="eggNOG" id="ENOG502S4DP">
    <property type="taxonomic scope" value="Eukaryota"/>
</dbReference>
<dbReference type="OMA" id="EWEFIEM"/>
<evidence type="ECO:0000313" key="10">
    <source>
        <dbReference type="Proteomes" id="UP000006038"/>
    </source>
</evidence>
<dbReference type="CDD" id="cd00167">
    <property type="entry name" value="SANT"/>
    <property type="match status" value="1"/>
</dbReference>
<comment type="subcellular location">
    <subcellularLocation>
        <location evidence="1">Nucleus</location>
    </subcellularLocation>
</comment>
<feature type="region of interest" description="Disordered" evidence="6">
    <location>
        <begin position="1"/>
        <end position="23"/>
    </location>
</feature>
<reference evidence="9" key="2">
    <citation type="submission" date="2013-04" db="UniProtKB">
        <authorList>
            <consortium name="EnsemblPlants"/>
        </authorList>
    </citation>
    <scope>IDENTIFICATION</scope>
</reference>
<dbReference type="Proteomes" id="UP000006038">
    <property type="component" value="Chromosome 1"/>
</dbReference>
<keyword evidence="10" id="KW-1185">Reference proteome</keyword>
<evidence type="ECO:0000256" key="1">
    <source>
        <dbReference type="ARBA" id="ARBA00004123"/>
    </source>
</evidence>
<keyword evidence="3" id="KW-0238">DNA-binding</keyword>
<dbReference type="SUPFAM" id="SSF46689">
    <property type="entry name" value="Homeodomain-like"/>
    <property type="match status" value="1"/>
</dbReference>
<keyword evidence="4" id="KW-0804">Transcription</keyword>
<dbReference type="Gene3D" id="1.10.10.60">
    <property type="entry name" value="Homeodomain-like"/>
    <property type="match status" value="1"/>
</dbReference>
<dbReference type="PANTHER" id="PTHR47998:SF3">
    <property type="entry name" value="TRANSCRIPTION FACTOR TRY-LIKE"/>
    <property type="match status" value="1"/>
</dbReference>
<dbReference type="Gramene" id="OB01G32460.1">
    <property type="protein sequence ID" value="OB01G32460.1"/>
    <property type="gene ID" value="OB01G32460"/>
</dbReference>
<dbReference type="SMART" id="SM00717">
    <property type="entry name" value="SANT"/>
    <property type="match status" value="1"/>
</dbReference>
<protein>
    <submittedName>
        <fullName evidence="9">Uncharacterized protein</fullName>
    </submittedName>
</protein>
<dbReference type="GO" id="GO:0030154">
    <property type="term" value="P:cell differentiation"/>
    <property type="evidence" value="ECO:0007669"/>
    <property type="project" value="UniProtKB-ARBA"/>
</dbReference>
<accession>J3L1Z0</accession>
<reference evidence="9" key="1">
    <citation type="journal article" date="2013" name="Nat. Commun.">
        <title>Whole-genome sequencing of Oryza brachyantha reveals mechanisms underlying Oryza genome evolution.</title>
        <authorList>
            <person name="Chen J."/>
            <person name="Huang Q."/>
            <person name="Gao D."/>
            <person name="Wang J."/>
            <person name="Lang Y."/>
            <person name="Liu T."/>
            <person name="Li B."/>
            <person name="Bai Z."/>
            <person name="Luis Goicoechea J."/>
            <person name="Liang C."/>
            <person name="Chen C."/>
            <person name="Zhang W."/>
            <person name="Sun S."/>
            <person name="Liao Y."/>
            <person name="Zhang X."/>
            <person name="Yang L."/>
            <person name="Song C."/>
            <person name="Wang M."/>
            <person name="Shi J."/>
            <person name="Liu G."/>
            <person name="Liu J."/>
            <person name="Zhou H."/>
            <person name="Zhou W."/>
            <person name="Yu Q."/>
            <person name="An N."/>
            <person name="Chen Y."/>
            <person name="Cai Q."/>
            <person name="Wang B."/>
            <person name="Liu B."/>
            <person name="Min J."/>
            <person name="Huang Y."/>
            <person name="Wu H."/>
            <person name="Li Z."/>
            <person name="Zhang Y."/>
            <person name="Yin Y."/>
            <person name="Song W."/>
            <person name="Jiang J."/>
            <person name="Jackson S.A."/>
            <person name="Wing R.A."/>
            <person name="Wang J."/>
            <person name="Chen M."/>
        </authorList>
    </citation>
    <scope>NUCLEOTIDE SEQUENCE [LARGE SCALE GENOMIC DNA]</scope>
    <source>
        <strain evidence="9">cv. IRGC 101232</strain>
    </source>
</reference>
<name>J3L1Z0_ORYBR</name>
<keyword evidence="2" id="KW-0805">Transcription regulation</keyword>
<dbReference type="GeneID" id="102712670"/>
<organism evidence="9">
    <name type="scientific">Oryza brachyantha</name>
    <name type="common">malo sina</name>
    <dbReference type="NCBI Taxonomy" id="4533"/>
    <lineage>
        <taxon>Eukaryota</taxon>
        <taxon>Viridiplantae</taxon>
        <taxon>Streptophyta</taxon>
        <taxon>Embryophyta</taxon>
        <taxon>Tracheophyta</taxon>
        <taxon>Spermatophyta</taxon>
        <taxon>Magnoliopsida</taxon>
        <taxon>Liliopsida</taxon>
        <taxon>Poales</taxon>
        <taxon>Poaceae</taxon>
        <taxon>BOP clade</taxon>
        <taxon>Oryzoideae</taxon>
        <taxon>Oryzeae</taxon>
        <taxon>Oryzinae</taxon>
        <taxon>Oryza</taxon>
    </lineage>
</organism>
<dbReference type="Pfam" id="PF00249">
    <property type="entry name" value="Myb_DNA-binding"/>
    <property type="match status" value="1"/>
</dbReference>
<sequence>MESSSGSQEGKNSKTSDGSIQEVNSTAQNFVHFTEEEEDLVFRMHRLVGNRWELIAGRIPGRTTEEIEKFWAIKHQDK</sequence>
<dbReference type="PANTHER" id="PTHR47998">
    <property type="entry name" value="TRANSCRIPTION FACTOR MYB51-LIKE ISOFORM X1"/>
    <property type="match status" value="1"/>
</dbReference>
<dbReference type="GO" id="GO:0000976">
    <property type="term" value="F:transcription cis-regulatory region binding"/>
    <property type="evidence" value="ECO:0007669"/>
    <property type="project" value="TreeGrafter"/>
</dbReference>
<evidence type="ECO:0000259" key="7">
    <source>
        <dbReference type="PROSITE" id="PS50090"/>
    </source>
</evidence>
<dbReference type="EnsemblPlants" id="OB01G32460.1">
    <property type="protein sequence ID" value="OB01G32460.1"/>
    <property type="gene ID" value="OB01G32460"/>
</dbReference>
<dbReference type="GO" id="GO:0048731">
    <property type="term" value="P:system development"/>
    <property type="evidence" value="ECO:0007669"/>
    <property type="project" value="UniProtKB-ARBA"/>
</dbReference>
<dbReference type="PROSITE" id="PS51294">
    <property type="entry name" value="HTH_MYB"/>
    <property type="match status" value="1"/>
</dbReference>
<evidence type="ECO:0000256" key="2">
    <source>
        <dbReference type="ARBA" id="ARBA00023015"/>
    </source>
</evidence>
<evidence type="ECO:0000313" key="9">
    <source>
        <dbReference type="EnsemblPlants" id="OB01G32460.1"/>
    </source>
</evidence>
<dbReference type="InterPro" id="IPR015495">
    <property type="entry name" value="Myb_TF_plants"/>
</dbReference>
<feature type="domain" description="Myb-like" evidence="7">
    <location>
        <begin position="33"/>
        <end position="71"/>
    </location>
</feature>
<dbReference type="KEGG" id="obr:102712670"/>
<dbReference type="GO" id="GO:0009653">
    <property type="term" value="P:anatomical structure morphogenesis"/>
    <property type="evidence" value="ECO:0007669"/>
    <property type="project" value="UniProtKB-ARBA"/>
</dbReference>
<feature type="domain" description="HTH myb-type" evidence="8">
    <location>
        <begin position="33"/>
        <end position="78"/>
    </location>
</feature>
<evidence type="ECO:0000256" key="6">
    <source>
        <dbReference type="SAM" id="MobiDB-lite"/>
    </source>
</evidence>
<gene>
    <name evidence="9" type="primary">LOC102712670</name>
</gene>
<dbReference type="FunFam" id="1.10.10.60:FF:000160">
    <property type="entry name" value="MYB-like transcription factor"/>
    <property type="match status" value="1"/>
</dbReference>
<dbReference type="GO" id="GO:0090558">
    <property type="term" value="P:plant epidermis development"/>
    <property type="evidence" value="ECO:0007669"/>
    <property type="project" value="UniProtKB-ARBA"/>
</dbReference>
<dbReference type="OrthoDB" id="2143914at2759"/>
<dbReference type="InterPro" id="IPR009057">
    <property type="entry name" value="Homeodomain-like_sf"/>
</dbReference>
<evidence type="ECO:0000259" key="8">
    <source>
        <dbReference type="PROSITE" id="PS51294"/>
    </source>
</evidence>
<dbReference type="HOGENOM" id="CLU_178021_1_1_1"/>
<dbReference type="RefSeq" id="XP_015697875.1">
    <property type="nucleotide sequence ID" value="XM_015842389.2"/>
</dbReference>
<dbReference type="AlphaFoldDB" id="J3L1Z0"/>
<dbReference type="RefSeq" id="XP_006644376.1">
    <property type="nucleotide sequence ID" value="XM_006644313.3"/>
</dbReference>
<dbReference type="STRING" id="4533.J3L1Z0"/>
<proteinExistence type="predicted"/>
<dbReference type="PROSITE" id="PS50090">
    <property type="entry name" value="MYB_LIKE"/>
    <property type="match status" value="1"/>
</dbReference>
<evidence type="ECO:0000256" key="5">
    <source>
        <dbReference type="ARBA" id="ARBA00023242"/>
    </source>
</evidence>
<evidence type="ECO:0000256" key="3">
    <source>
        <dbReference type="ARBA" id="ARBA00023125"/>
    </source>
</evidence>
<dbReference type="GO" id="GO:0005634">
    <property type="term" value="C:nucleus"/>
    <property type="evidence" value="ECO:0007669"/>
    <property type="project" value="UniProtKB-SubCell"/>
</dbReference>
<keyword evidence="5" id="KW-0539">Nucleus</keyword>
<dbReference type="InterPro" id="IPR017930">
    <property type="entry name" value="Myb_dom"/>
</dbReference>
<dbReference type="GO" id="GO:0006355">
    <property type="term" value="P:regulation of DNA-templated transcription"/>
    <property type="evidence" value="ECO:0007669"/>
    <property type="project" value="TreeGrafter"/>
</dbReference>